<sequence>MPASVNPLIISNKYQYLALLRSDVFTTAFATKEKRLTNL</sequence>
<reference evidence="1 2" key="1">
    <citation type="journal article" date="2014" name="Genome Announc.">
        <title>Complete Genome Sequence of Cronobacter sakazakii Strain CMCC 45402.</title>
        <authorList>
            <person name="Zhao Z."/>
            <person name="Wang L."/>
            <person name="Wang B."/>
            <person name="Liang H."/>
            <person name="Ye Q."/>
            <person name="Zeng M."/>
        </authorList>
    </citation>
    <scope>NUCLEOTIDE SEQUENCE [LARGE SCALE GENOMIC DNA]</scope>
    <source>
        <strain evidence="2">45402</strain>
    </source>
</reference>
<dbReference type="HOGENOM" id="CLU_3308296_0_0_6"/>
<name>V5U037_9ENTR</name>
<evidence type="ECO:0000313" key="1">
    <source>
        <dbReference type="EMBL" id="AHB70159.1"/>
    </source>
</evidence>
<dbReference type="AlphaFoldDB" id="V5U037"/>
<dbReference type="KEGG" id="csi:P262_02529"/>
<accession>V5U037</accession>
<dbReference type="Proteomes" id="UP000018545">
    <property type="component" value="Chromosome"/>
</dbReference>
<protein>
    <submittedName>
        <fullName evidence="1">Uncharacterized protein</fullName>
    </submittedName>
</protein>
<gene>
    <name evidence="1" type="ORF">P262_02529</name>
</gene>
<dbReference type="EMBL" id="CP006731">
    <property type="protein sequence ID" value="AHB70159.1"/>
    <property type="molecule type" value="Genomic_DNA"/>
</dbReference>
<proteinExistence type="predicted"/>
<organism evidence="1 2">
    <name type="scientific">Cronobacter malonaticus</name>
    <dbReference type="NCBI Taxonomy" id="413503"/>
    <lineage>
        <taxon>Bacteria</taxon>
        <taxon>Pseudomonadati</taxon>
        <taxon>Pseudomonadota</taxon>
        <taxon>Gammaproteobacteria</taxon>
        <taxon>Enterobacterales</taxon>
        <taxon>Enterobacteriaceae</taxon>
        <taxon>Cronobacter</taxon>
    </lineage>
</organism>
<evidence type="ECO:0000313" key="2">
    <source>
        <dbReference type="Proteomes" id="UP000018545"/>
    </source>
</evidence>